<organism evidence="1 2">
    <name type="scientific">Candidatus Gottesmanbacteria bacterium GW2011_GWC2_39_8</name>
    <dbReference type="NCBI Taxonomy" id="1618450"/>
    <lineage>
        <taxon>Bacteria</taxon>
        <taxon>Candidatus Gottesmaniibacteriota</taxon>
    </lineage>
</organism>
<reference evidence="1 2" key="1">
    <citation type="journal article" date="2015" name="Nature">
        <title>rRNA introns, odd ribosomes, and small enigmatic genomes across a large radiation of phyla.</title>
        <authorList>
            <person name="Brown C.T."/>
            <person name="Hug L.A."/>
            <person name="Thomas B.C."/>
            <person name="Sharon I."/>
            <person name="Castelle C.J."/>
            <person name="Singh A."/>
            <person name="Wilkins M.J."/>
            <person name="Williams K.H."/>
            <person name="Banfield J.F."/>
        </authorList>
    </citation>
    <scope>NUCLEOTIDE SEQUENCE [LARGE SCALE GENOMIC DNA]</scope>
</reference>
<dbReference type="EMBL" id="LBXN01000009">
    <property type="protein sequence ID" value="KKR33976.1"/>
    <property type="molecule type" value="Genomic_DNA"/>
</dbReference>
<proteinExistence type="predicted"/>
<evidence type="ECO:0000313" key="1">
    <source>
        <dbReference type="EMBL" id="KKR33976.1"/>
    </source>
</evidence>
<evidence type="ECO:0000313" key="2">
    <source>
        <dbReference type="Proteomes" id="UP000034539"/>
    </source>
</evidence>
<evidence type="ECO:0008006" key="3">
    <source>
        <dbReference type="Google" id="ProtNLM"/>
    </source>
</evidence>
<dbReference type="Proteomes" id="UP000034539">
    <property type="component" value="Unassembled WGS sequence"/>
</dbReference>
<comment type="caution">
    <text evidence="1">The sequence shown here is derived from an EMBL/GenBank/DDBJ whole genome shotgun (WGS) entry which is preliminary data.</text>
</comment>
<accession>A0A0G0Q9G8</accession>
<gene>
    <name evidence="1" type="ORF">UT63_C0009G0006</name>
</gene>
<sequence length="100" mass="11219">MIVTLKGEKMQIFVKVDSVEEEGKDGYDVGLQIQNMIQSGKVIAGGAFTDSQGGYMVVDVDTPDELFQLISTDFLSTCHIETHPLLSYDKFDEFFERMEA</sequence>
<protein>
    <recommendedName>
        <fullName evidence="3">Muconolactone isomerase domain-containing protein</fullName>
    </recommendedName>
</protein>
<name>A0A0G0Q9G8_9BACT</name>
<dbReference type="AlphaFoldDB" id="A0A0G0Q9G8"/>